<evidence type="ECO:0000313" key="2">
    <source>
        <dbReference type="EMBL" id="WXB20163.1"/>
    </source>
</evidence>
<dbReference type="InterPro" id="IPR002925">
    <property type="entry name" value="Dienelactn_hydro"/>
</dbReference>
<sequence length="295" mass="30399">MTDLERYLAEEVAIDHADGFITRREALHRLALMGWTAGSASSLLAACASEGKTAPAPAPPPGASAADAAAAASAVTFAGPEGRTLQGGWAGAEKPRGAVLVIHENKGLLEHFRVLAGRFARAGYSALAIDLLSEEGGTAALGDPANATAALSKVAPERFVADMKAGLDELARRAPGVKLGAIGFCFGGGMTWRLIASKDPRLAAAAPFYGPLPDGADFTGSRAAVLGVYAEADARVNASRETAKAALEKAGLVHEIVTYAGADHAFFNDTGPRYQAEAAAQAWTKVLAWFGHYLG</sequence>
<dbReference type="RefSeq" id="WP_394829769.1">
    <property type="nucleotide sequence ID" value="NZ_CP089984.1"/>
</dbReference>
<name>A0ABZ2MCC3_9BACT</name>
<keyword evidence="3" id="KW-1185">Reference proteome</keyword>
<dbReference type="SUPFAM" id="SSF53474">
    <property type="entry name" value="alpha/beta-Hydrolases"/>
    <property type="match status" value="1"/>
</dbReference>
<dbReference type="EMBL" id="CP089984">
    <property type="protein sequence ID" value="WXB20163.1"/>
    <property type="molecule type" value="Genomic_DNA"/>
</dbReference>
<dbReference type="Gene3D" id="3.40.50.1820">
    <property type="entry name" value="alpha/beta hydrolase"/>
    <property type="match status" value="1"/>
</dbReference>
<evidence type="ECO:0000313" key="3">
    <source>
        <dbReference type="Proteomes" id="UP001370348"/>
    </source>
</evidence>
<feature type="domain" description="Dienelactone hydrolase" evidence="1">
    <location>
        <begin position="94"/>
        <end position="294"/>
    </location>
</feature>
<dbReference type="GO" id="GO:0016787">
    <property type="term" value="F:hydrolase activity"/>
    <property type="evidence" value="ECO:0007669"/>
    <property type="project" value="UniProtKB-KW"/>
</dbReference>
<organism evidence="2 3">
    <name type="scientific">Pendulispora albinea</name>
    <dbReference type="NCBI Taxonomy" id="2741071"/>
    <lineage>
        <taxon>Bacteria</taxon>
        <taxon>Pseudomonadati</taxon>
        <taxon>Myxococcota</taxon>
        <taxon>Myxococcia</taxon>
        <taxon>Myxococcales</taxon>
        <taxon>Sorangiineae</taxon>
        <taxon>Pendulisporaceae</taxon>
        <taxon>Pendulispora</taxon>
    </lineage>
</organism>
<evidence type="ECO:0000259" key="1">
    <source>
        <dbReference type="Pfam" id="PF01738"/>
    </source>
</evidence>
<accession>A0ABZ2MCC3</accession>
<dbReference type="Proteomes" id="UP001370348">
    <property type="component" value="Chromosome"/>
</dbReference>
<dbReference type="InterPro" id="IPR051049">
    <property type="entry name" value="Dienelactone_hydrolase-like"/>
</dbReference>
<reference evidence="2 3" key="1">
    <citation type="submission" date="2021-12" db="EMBL/GenBank/DDBJ databases">
        <title>Discovery of the Pendulisporaceae a myxobacterial family with distinct sporulation behavior and unique specialized metabolism.</title>
        <authorList>
            <person name="Garcia R."/>
            <person name="Popoff A."/>
            <person name="Bader C.D."/>
            <person name="Loehr J."/>
            <person name="Walesch S."/>
            <person name="Walt C."/>
            <person name="Boldt J."/>
            <person name="Bunk B."/>
            <person name="Haeckl F.J.F.P.J."/>
            <person name="Gunesch A.P."/>
            <person name="Birkelbach J."/>
            <person name="Nuebel U."/>
            <person name="Pietschmann T."/>
            <person name="Bach T."/>
            <person name="Mueller R."/>
        </authorList>
    </citation>
    <scope>NUCLEOTIDE SEQUENCE [LARGE SCALE GENOMIC DNA]</scope>
    <source>
        <strain evidence="2 3">MSr11954</strain>
    </source>
</reference>
<dbReference type="PANTHER" id="PTHR46623:SF6">
    <property type="entry name" value="ALPHA_BETA-HYDROLASES SUPERFAMILY PROTEIN"/>
    <property type="match status" value="1"/>
</dbReference>
<dbReference type="InterPro" id="IPR029058">
    <property type="entry name" value="AB_hydrolase_fold"/>
</dbReference>
<dbReference type="PANTHER" id="PTHR46623">
    <property type="entry name" value="CARBOXYMETHYLENEBUTENOLIDASE-RELATED"/>
    <property type="match status" value="1"/>
</dbReference>
<proteinExistence type="predicted"/>
<gene>
    <name evidence="2" type="ORF">LZC94_23465</name>
</gene>
<protein>
    <submittedName>
        <fullName evidence="2">Dienelactone hydrolase family protein</fullName>
    </submittedName>
</protein>
<keyword evidence="2" id="KW-0378">Hydrolase</keyword>
<dbReference type="Pfam" id="PF01738">
    <property type="entry name" value="DLH"/>
    <property type="match status" value="1"/>
</dbReference>